<feature type="domain" description="Aminotransferase-like plant mobile" evidence="2">
    <location>
        <begin position="74"/>
        <end position="443"/>
    </location>
</feature>
<reference evidence="3" key="1">
    <citation type="submission" date="2018-02" db="EMBL/GenBank/DDBJ databases">
        <authorList>
            <person name="Cohen D.B."/>
            <person name="Kent A.D."/>
        </authorList>
    </citation>
    <scope>NUCLEOTIDE SEQUENCE</scope>
</reference>
<feature type="compositionally biased region" description="Acidic residues" evidence="1">
    <location>
        <begin position="483"/>
        <end position="495"/>
    </location>
</feature>
<evidence type="ECO:0000256" key="1">
    <source>
        <dbReference type="SAM" id="MobiDB-lite"/>
    </source>
</evidence>
<name>A0A2N9GZU5_FAGSY</name>
<proteinExistence type="predicted"/>
<dbReference type="InterPro" id="IPR019557">
    <property type="entry name" value="AminoTfrase-like_pln_mobile"/>
</dbReference>
<dbReference type="EMBL" id="OIVN01002588">
    <property type="protein sequence ID" value="SPD04880.1"/>
    <property type="molecule type" value="Genomic_DNA"/>
</dbReference>
<dbReference type="PANTHER" id="PTHR46033">
    <property type="entry name" value="PROTEIN MAIN-LIKE 2"/>
    <property type="match status" value="1"/>
</dbReference>
<dbReference type="Pfam" id="PF10536">
    <property type="entry name" value="PMD"/>
    <property type="match status" value="1"/>
</dbReference>
<feature type="region of interest" description="Disordered" evidence="1">
    <location>
        <begin position="691"/>
        <end position="710"/>
    </location>
</feature>
<gene>
    <name evidence="3" type="ORF">FSB_LOCUS32762</name>
</gene>
<protein>
    <recommendedName>
        <fullName evidence="2">Aminotransferase-like plant mobile domain-containing protein</fullName>
    </recommendedName>
</protein>
<dbReference type="PANTHER" id="PTHR46033:SF8">
    <property type="entry name" value="PROTEIN MAINTENANCE OF MERISTEMS-LIKE"/>
    <property type="match status" value="1"/>
</dbReference>
<accession>A0A2N9GZU5</accession>
<feature type="region of interest" description="Disordered" evidence="1">
    <location>
        <begin position="723"/>
        <end position="753"/>
    </location>
</feature>
<dbReference type="InterPro" id="IPR044824">
    <property type="entry name" value="MAIN-like"/>
</dbReference>
<feature type="compositionally biased region" description="Low complexity" evidence="1">
    <location>
        <begin position="582"/>
        <end position="598"/>
    </location>
</feature>
<feature type="compositionally biased region" description="Polar residues" evidence="1">
    <location>
        <begin position="696"/>
        <end position="710"/>
    </location>
</feature>
<feature type="region of interest" description="Disordered" evidence="1">
    <location>
        <begin position="475"/>
        <end position="630"/>
    </location>
</feature>
<dbReference type="GO" id="GO:0010073">
    <property type="term" value="P:meristem maintenance"/>
    <property type="evidence" value="ECO:0007669"/>
    <property type="project" value="InterPro"/>
</dbReference>
<dbReference type="AlphaFoldDB" id="A0A2N9GZU5"/>
<feature type="compositionally biased region" description="Polar residues" evidence="1">
    <location>
        <begin position="546"/>
        <end position="573"/>
    </location>
</feature>
<evidence type="ECO:0000259" key="2">
    <source>
        <dbReference type="Pfam" id="PF10536"/>
    </source>
</evidence>
<feature type="compositionally biased region" description="Polar residues" evidence="1">
    <location>
        <begin position="515"/>
        <end position="528"/>
    </location>
</feature>
<sequence>MQPNPLDPSLVVPELMDPGPIDPSVLTRQQYHRSNVIWNTVVDQPLLCCRRREAVIARAPRPHPRIVSYITRAGLYGLYALGFIQLDWALITALVERWRTETHTFHLPYGEMTITLEDVEVLLGLKVDGKALVGSTQEDWPEFCQRLLGVTPPRNELDGGRINMCWLSEQFQAPVTAETDEQTVQRYARYHLLVLMGGSIFADKSISHVHLLWLQFLVDFDRAGEYSWGSAALAWLYREMCRACEGSTSIGGALNLLQLWAFCRFPRLVPSLVSEPQIDYGVDVDGQPLPRGPYGVKWRGVKCRKEVPTHVLDTYRATFSLLLYEDIVWQPYTTDILDELPDYCKAGHGCYRAVTPMLCCNIVELHTPDRVLRQFGMRQDIPDPVDTNVDMHSMDLRGKTQVSWMNTWATEIDKWNHRAEHVVTRPPFEGVMGYHDPYMQWYRRITRRYICKKSAHYNQMVDLLVKHIGKWPAESQEAKDIGMDVDVDEDEDEDESVGRGRGGGRGRGSRGMNLDPSSSTQLTPSTGDGPSAAPSTSAQPPPPTSVGPSSIPFSFAQPTPSTTACPSDDVTSSTHKRHRVAPSSSLPTSPDSTFLTTTHLPPSPRCHLESTPATPIRPSSSTLPTSPDSAPAAPIHHMASFLPHSVTPTTQSGVDMFYMQAVGLDHSTTHVESDSSACIFISTPSLHTPHAGVASTDPTLTHSPPASSLPTIVDCHHSLAEVPQPDVPQEQQLEERPRRNPVRNTKCWQCGTE</sequence>
<feature type="compositionally biased region" description="Low complexity" evidence="1">
    <location>
        <begin position="614"/>
        <end position="630"/>
    </location>
</feature>
<organism evidence="3">
    <name type="scientific">Fagus sylvatica</name>
    <name type="common">Beechnut</name>
    <dbReference type="NCBI Taxonomy" id="28930"/>
    <lineage>
        <taxon>Eukaryota</taxon>
        <taxon>Viridiplantae</taxon>
        <taxon>Streptophyta</taxon>
        <taxon>Embryophyta</taxon>
        <taxon>Tracheophyta</taxon>
        <taxon>Spermatophyta</taxon>
        <taxon>Magnoliopsida</taxon>
        <taxon>eudicotyledons</taxon>
        <taxon>Gunneridae</taxon>
        <taxon>Pentapetalae</taxon>
        <taxon>rosids</taxon>
        <taxon>fabids</taxon>
        <taxon>Fagales</taxon>
        <taxon>Fagaceae</taxon>
        <taxon>Fagus</taxon>
    </lineage>
</organism>
<feature type="compositionally biased region" description="Polar residues" evidence="1">
    <location>
        <begin position="742"/>
        <end position="753"/>
    </location>
</feature>
<evidence type="ECO:0000313" key="3">
    <source>
        <dbReference type="EMBL" id="SPD04880.1"/>
    </source>
</evidence>